<dbReference type="GO" id="GO:0016301">
    <property type="term" value="F:kinase activity"/>
    <property type="evidence" value="ECO:0007669"/>
    <property type="project" value="UniProtKB-KW"/>
</dbReference>
<name>A0ABT9NXS5_9ACTN</name>
<gene>
    <name evidence="4" type="ORF">J2S57_000703</name>
</gene>
<keyword evidence="1" id="KW-0808">Transferase</keyword>
<proteinExistence type="predicted"/>
<keyword evidence="2 4" id="KW-0418">Kinase</keyword>
<dbReference type="Proteomes" id="UP001235712">
    <property type="component" value="Unassembled WGS sequence"/>
</dbReference>
<evidence type="ECO:0000313" key="4">
    <source>
        <dbReference type="EMBL" id="MDP9824954.1"/>
    </source>
</evidence>
<reference evidence="4 5" key="1">
    <citation type="submission" date="2023-07" db="EMBL/GenBank/DDBJ databases">
        <title>Sequencing the genomes of 1000 actinobacteria strains.</title>
        <authorList>
            <person name="Klenk H.-P."/>
        </authorList>
    </citation>
    <scope>NUCLEOTIDE SEQUENCE [LARGE SCALE GENOMIC DNA]</scope>
    <source>
        <strain evidence="4 5">DSM 44388</strain>
    </source>
</reference>
<dbReference type="EMBL" id="JAUSQZ010000001">
    <property type="protein sequence ID" value="MDP9824954.1"/>
    <property type="molecule type" value="Genomic_DNA"/>
</dbReference>
<sequence length="328" mass="34174">MFDVVAVGALNLDYIAPLPAGSPLPGPLGTETAVPEDVVVALLPRLEASGVTVTAGGSSFNVVEALSACDLGLSLGYVGVAGAGFNGFADRGDVDLSVLGHSSRRPGTCLALTHDGDRTLLTHIGANEETARYLAGRFDEVLAYLARARVVHVTSFLDPETPAVLLRLLGALRERAPGVVITVDPGHVWCAEPTPEILGIIGLADHLLLNRAEQELLEGHRFGATRLVKAPGGITVVAGDEYFVVSRTPLTPDEIADSTGAGDVFAAGLLAMLVAGSPHPRNLEQGVQLGMCLVRHKLRHRGAAGHPGFAALARSFRDPGPSEADRHP</sequence>
<dbReference type="PANTHER" id="PTHR10584">
    <property type="entry name" value="SUGAR KINASE"/>
    <property type="match status" value="1"/>
</dbReference>
<dbReference type="PROSITE" id="PS00584">
    <property type="entry name" value="PFKB_KINASES_2"/>
    <property type="match status" value="1"/>
</dbReference>
<protein>
    <submittedName>
        <fullName evidence="4">Sugar/nucleoside kinase (Ribokinase family)</fullName>
    </submittedName>
</protein>
<dbReference type="SUPFAM" id="SSF53613">
    <property type="entry name" value="Ribokinase-like"/>
    <property type="match status" value="1"/>
</dbReference>
<dbReference type="Gene3D" id="3.40.1190.20">
    <property type="match status" value="1"/>
</dbReference>
<dbReference type="PANTHER" id="PTHR10584:SF166">
    <property type="entry name" value="RIBOKINASE"/>
    <property type="match status" value="1"/>
</dbReference>
<evidence type="ECO:0000256" key="2">
    <source>
        <dbReference type="ARBA" id="ARBA00022777"/>
    </source>
</evidence>
<keyword evidence="5" id="KW-1185">Reference proteome</keyword>
<evidence type="ECO:0000259" key="3">
    <source>
        <dbReference type="Pfam" id="PF00294"/>
    </source>
</evidence>
<evidence type="ECO:0000313" key="5">
    <source>
        <dbReference type="Proteomes" id="UP001235712"/>
    </source>
</evidence>
<feature type="domain" description="Carbohydrate kinase PfkB" evidence="3">
    <location>
        <begin position="47"/>
        <end position="297"/>
    </location>
</feature>
<dbReference type="InterPro" id="IPR002173">
    <property type="entry name" value="Carboh/pur_kinase_PfkB_CS"/>
</dbReference>
<comment type="caution">
    <text evidence="4">The sequence shown here is derived from an EMBL/GenBank/DDBJ whole genome shotgun (WGS) entry which is preliminary data.</text>
</comment>
<evidence type="ECO:0000256" key="1">
    <source>
        <dbReference type="ARBA" id="ARBA00022679"/>
    </source>
</evidence>
<dbReference type="InterPro" id="IPR011611">
    <property type="entry name" value="PfkB_dom"/>
</dbReference>
<organism evidence="4 5">
    <name type="scientific">Kineosporia succinea</name>
    <dbReference type="NCBI Taxonomy" id="84632"/>
    <lineage>
        <taxon>Bacteria</taxon>
        <taxon>Bacillati</taxon>
        <taxon>Actinomycetota</taxon>
        <taxon>Actinomycetes</taxon>
        <taxon>Kineosporiales</taxon>
        <taxon>Kineosporiaceae</taxon>
        <taxon>Kineosporia</taxon>
    </lineage>
</organism>
<dbReference type="Pfam" id="PF00294">
    <property type="entry name" value="PfkB"/>
    <property type="match status" value="1"/>
</dbReference>
<dbReference type="InterPro" id="IPR029056">
    <property type="entry name" value="Ribokinase-like"/>
</dbReference>
<dbReference type="RefSeq" id="WP_307238236.1">
    <property type="nucleotide sequence ID" value="NZ_JAUSQZ010000001.1"/>
</dbReference>
<accession>A0ABT9NXS5</accession>